<dbReference type="AlphaFoldDB" id="A0AAJ0EYZ6"/>
<evidence type="ECO:0000313" key="2">
    <source>
        <dbReference type="Proteomes" id="UP001224890"/>
    </source>
</evidence>
<reference evidence="1" key="1">
    <citation type="submission" date="2021-06" db="EMBL/GenBank/DDBJ databases">
        <title>Comparative genomics, transcriptomics and evolutionary studies reveal genomic signatures of adaptation to plant cell wall in hemibiotrophic fungi.</title>
        <authorList>
            <consortium name="DOE Joint Genome Institute"/>
            <person name="Baroncelli R."/>
            <person name="Diaz J.F."/>
            <person name="Benocci T."/>
            <person name="Peng M."/>
            <person name="Battaglia E."/>
            <person name="Haridas S."/>
            <person name="Andreopoulos W."/>
            <person name="Labutti K."/>
            <person name="Pangilinan J."/>
            <person name="Floch G.L."/>
            <person name="Makela M.R."/>
            <person name="Henrissat B."/>
            <person name="Grigoriev I.V."/>
            <person name="Crouch J.A."/>
            <person name="De Vries R.P."/>
            <person name="Sukno S.A."/>
            <person name="Thon M.R."/>
        </authorList>
    </citation>
    <scope>NUCLEOTIDE SEQUENCE</scope>
    <source>
        <strain evidence="1">CBS 193.32</strain>
    </source>
</reference>
<keyword evidence="2" id="KW-1185">Reference proteome</keyword>
<gene>
    <name evidence="1" type="ORF">BDP55DRAFT_268445</name>
</gene>
<comment type="caution">
    <text evidence="1">The sequence shown here is derived from an EMBL/GenBank/DDBJ whole genome shotgun (WGS) entry which is preliminary data.</text>
</comment>
<protein>
    <submittedName>
        <fullName evidence="1">Uncharacterized protein</fullName>
    </submittedName>
</protein>
<organism evidence="1 2">
    <name type="scientific">Colletotrichum godetiae</name>
    <dbReference type="NCBI Taxonomy" id="1209918"/>
    <lineage>
        <taxon>Eukaryota</taxon>
        <taxon>Fungi</taxon>
        <taxon>Dikarya</taxon>
        <taxon>Ascomycota</taxon>
        <taxon>Pezizomycotina</taxon>
        <taxon>Sordariomycetes</taxon>
        <taxon>Hypocreomycetidae</taxon>
        <taxon>Glomerellales</taxon>
        <taxon>Glomerellaceae</taxon>
        <taxon>Colletotrichum</taxon>
        <taxon>Colletotrichum acutatum species complex</taxon>
    </lineage>
</organism>
<dbReference type="Proteomes" id="UP001224890">
    <property type="component" value="Unassembled WGS sequence"/>
</dbReference>
<dbReference type="GeneID" id="85450926"/>
<accession>A0AAJ0EYZ6</accession>
<proteinExistence type="predicted"/>
<dbReference type="EMBL" id="JAHMHR010000004">
    <property type="protein sequence ID" value="KAK1691585.1"/>
    <property type="molecule type" value="Genomic_DNA"/>
</dbReference>
<name>A0AAJ0EYZ6_9PEZI</name>
<dbReference type="RefSeq" id="XP_060435280.1">
    <property type="nucleotide sequence ID" value="XM_060566400.1"/>
</dbReference>
<sequence>MRHDARCTFWKARGYARGLSLCTLAWNGSLAESVSSTGASTVHCRLSVSSRGTRSGAVCRLEMKLNAMVPTTPWKS</sequence>
<evidence type="ECO:0000313" key="1">
    <source>
        <dbReference type="EMBL" id="KAK1691585.1"/>
    </source>
</evidence>